<evidence type="ECO:0000313" key="1">
    <source>
        <dbReference type="EMBL" id="VVD71910.1"/>
    </source>
</evidence>
<protein>
    <submittedName>
        <fullName evidence="1">Uncharacterized protein</fullName>
    </submittedName>
</protein>
<proteinExistence type="predicted"/>
<accession>A0A5E4S8I5</accession>
<keyword evidence="2" id="KW-1185">Reference proteome</keyword>
<sequence length="230" mass="24535">MAVGSILGCTFRNCNICRGPIRKCAPDNKKFPEKSCTWALRHEIGLRMGEHAASSLARRDVAIANVRPPTERAMPPRHPEHSPCQHVRHAADAHRASVARFGVMIGGLILALGSASVRAQSVPAGPTPADAFHQPCVAVHMPSGVAAGALVLPRLLNATDLRDARDPRDLRHYVDLDNRCATPPAFAPTRISDPTSVWHVHAPARETRSAAVASAALRPPSPPDFPGPAS</sequence>
<name>A0A5E4S8I5_9BURK</name>
<gene>
    <name evidence="1" type="ORF">PMO31116_00656</name>
</gene>
<evidence type="ECO:0000313" key="2">
    <source>
        <dbReference type="Proteomes" id="UP000368474"/>
    </source>
</evidence>
<dbReference type="AlphaFoldDB" id="A0A5E4S8I5"/>
<organism evidence="1 2">
    <name type="scientific">Pandoraea morbifera</name>
    <dbReference type="NCBI Taxonomy" id="2508300"/>
    <lineage>
        <taxon>Bacteria</taxon>
        <taxon>Pseudomonadati</taxon>
        <taxon>Pseudomonadota</taxon>
        <taxon>Betaproteobacteria</taxon>
        <taxon>Burkholderiales</taxon>
        <taxon>Burkholderiaceae</taxon>
        <taxon>Pandoraea</taxon>
    </lineage>
</organism>
<dbReference type="Proteomes" id="UP000368474">
    <property type="component" value="Unassembled WGS sequence"/>
</dbReference>
<dbReference type="EMBL" id="CABPSD010000001">
    <property type="protein sequence ID" value="VVD71910.1"/>
    <property type="molecule type" value="Genomic_DNA"/>
</dbReference>
<reference evidence="1 2" key="1">
    <citation type="submission" date="2019-08" db="EMBL/GenBank/DDBJ databases">
        <authorList>
            <person name="Peeters C."/>
        </authorList>
    </citation>
    <scope>NUCLEOTIDE SEQUENCE [LARGE SCALE GENOMIC DNA]</scope>
    <source>
        <strain evidence="1 2">LMG 31116</strain>
    </source>
</reference>